<protein>
    <submittedName>
        <fullName evidence="3">VWA domain-containing protein</fullName>
    </submittedName>
</protein>
<sequence length="619" mass="66776">MELIGKVGLGPLRLSATGGWLGRFWSEQDGAMSYLALAGALVMMVFGGIGIDMMHAELKRTKLQNTLDRAVLAAADLDNEMGPEAVVHSYFAAMGMSDALTEVSVTETRGAKFVDAAGHQTMPSNFLGLLGIDTLQADGLAAAENARARTEISLVLDVSGSMSGVKIQQLKDAAKDFIDLVLPEWDESGRVSVSIVPYNATVNVGTTLAPYFNLEGLHDYSNCALFEDDTFSTTAIDPTRSLTQLSHFDLNNPLNANGLVDRPWCPTGDTAALMIHSTDAEALKARIDAFQAGGNTAIDLGVKWGSALLDPAINPAIMKMAADGLIDTPYAADLPARFDDPYTNKYLVVMTDGQNTTQYDLKPTIKHAASPVWVDTRGSADPRDYIYSIRVVDKPGTTQDVFYYPHRRSMGRTAAYGSGPFDATLNQPVPVTTTGVQRIIPGTGRAHPFGTTEEGMGRSTFQAFKSTVLAILGMNFGQYKKALLEGEPLTGVGTYAGPVQIAYQDLYGLMNMRTYANTHVRQAYNDGYASYSDYTNAYYAYGAIVDGNQADDRLSRICGVARDEGIQVYAIGVEAPARGLQAMQDCASSDSHYYDVQGDELSQTFSSIGRIVTELRLTQ</sequence>
<keyword evidence="1" id="KW-0472">Membrane</keyword>
<feature type="transmembrane region" description="Helical" evidence="1">
    <location>
        <begin position="31"/>
        <end position="51"/>
    </location>
</feature>
<keyword evidence="4" id="KW-1185">Reference proteome</keyword>
<keyword evidence="1" id="KW-1133">Transmembrane helix</keyword>
<gene>
    <name evidence="3" type="ORF">KB874_14545</name>
</gene>
<keyword evidence="1" id="KW-0812">Transmembrane</keyword>
<reference evidence="3" key="1">
    <citation type="submission" date="2021-04" db="EMBL/GenBank/DDBJ databases">
        <authorList>
            <person name="Yoon J."/>
        </authorList>
    </citation>
    <scope>NUCLEOTIDE SEQUENCE</scope>
    <source>
        <strain evidence="3">KMU-90</strain>
    </source>
</reference>
<proteinExistence type="predicted"/>
<organism evidence="3 4">
    <name type="scientific">Thetidibacter halocola</name>
    <dbReference type="NCBI Taxonomy" id="2827239"/>
    <lineage>
        <taxon>Bacteria</taxon>
        <taxon>Pseudomonadati</taxon>
        <taxon>Pseudomonadota</taxon>
        <taxon>Alphaproteobacteria</taxon>
        <taxon>Rhodobacterales</taxon>
        <taxon>Roseobacteraceae</taxon>
        <taxon>Thetidibacter</taxon>
    </lineage>
</organism>
<comment type="caution">
    <text evidence="3">The sequence shown here is derived from an EMBL/GenBank/DDBJ whole genome shotgun (WGS) entry which is preliminary data.</text>
</comment>
<dbReference type="InterPro" id="IPR028087">
    <property type="entry name" value="Tad_N"/>
</dbReference>
<dbReference type="Gene3D" id="3.40.50.410">
    <property type="entry name" value="von Willebrand factor, type A domain"/>
    <property type="match status" value="2"/>
</dbReference>
<dbReference type="InterPro" id="IPR036465">
    <property type="entry name" value="vWFA_dom_sf"/>
</dbReference>
<dbReference type="CDD" id="cd00198">
    <property type="entry name" value="vWFA"/>
    <property type="match status" value="1"/>
</dbReference>
<evidence type="ECO:0000259" key="2">
    <source>
        <dbReference type="Pfam" id="PF13400"/>
    </source>
</evidence>
<feature type="domain" description="Putative Flp pilus-assembly TadG-like N-terminal" evidence="2">
    <location>
        <begin position="30"/>
        <end position="75"/>
    </location>
</feature>
<evidence type="ECO:0000313" key="4">
    <source>
        <dbReference type="Proteomes" id="UP000681356"/>
    </source>
</evidence>
<dbReference type="Pfam" id="PF13400">
    <property type="entry name" value="Tad"/>
    <property type="match status" value="1"/>
</dbReference>
<dbReference type="EMBL" id="JAGTUU010000005">
    <property type="protein sequence ID" value="MBS0125308.1"/>
    <property type="molecule type" value="Genomic_DNA"/>
</dbReference>
<evidence type="ECO:0000256" key="1">
    <source>
        <dbReference type="SAM" id="Phobius"/>
    </source>
</evidence>
<name>A0A8J7WHP1_9RHOB</name>
<accession>A0A8J7WHP1</accession>
<evidence type="ECO:0000313" key="3">
    <source>
        <dbReference type="EMBL" id="MBS0125308.1"/>
    </source>
</evidence>
<dbReference type="SUPFAM" id="SSF53300">
    <property type="entry name" value="vWA-like"/>
    <property type="match status" value="1"/>
</dbReference>
<dbReference type="AlphaFoldDB" id="A0A8J7WHP1"/>
<dbReference type="Proteomes" id="UP000681356">
    <property type="component" value="Unassembled WGS sequence"/>
</dbReference>